<proteinExistence type="predicted"/>
<dbReference type="RefSeq" id="XP_011392635.1">
    <property type="nucleotide sequence ID" value="XM_011394333.1"/>
</dbReference>
<dbReference type="GeneID" id="23567157"/>
<evidence type="ECO:0000313" key="3">
    <source>
        <dbReference type="Proteomes" id="UP000000561"/>
    </source>
</evidence>
<dbReference type="Proteomes" id="UP000000561">
    <property type="component" value="Chromosome 22"/>
</dbReference>
<dbReference type="InParanoid" id="A0A0D1BUK8"/>
<reference evidence="2 3" key="1">
    <citation type="journal article" date="2006" name="Nature">
        <title>Insights from the genome of the biotrophic fungal plant pathogen Ustilago maydis.</title>
        <authorList>
            <person name="Kamper J."/>
            <person name="Kahmann R."/>
            <person name="Bolker M."/>
            <person name="Ma L.J."/>
            <person name="Brefort T."/>
            <person name="Saville B.J."/>
            <person name="Banuett F."/>
            <person name="Kronstad J.W."/>
            <person name="Gold S.E."/>
            <person name="Muller O."/>
            <person name="Perlin M.H."/>
            <person name="Wosten H.A."/>
            <person name="de Vries R."/>
            <person name="Ruiz-Herrera J."/>
            <person name="Reynaga-Pena C.G."/>
            <person name="Snetselaar K."/>
            <person name="McCann M."/>
            <person name="Perez-Martin J."/>
            <person name="Feldbrugge M."/>
            <person name="Basse C.W."/>
            <person name="Steinberg G."/>
            <person name="Ibeas J.I."/>
            <person name="Holloman W."/>
            <person name="Guzman P."/>
            <person name="Farman M."/>
            <person name="Stajich J.E."/>
            <person name="Sentandreu R."/>
            <person name="Gonzalez-Prieto J.M."/>
            <person name="Kennell J.C."/>
            <person name="Molina L."/>
            <person name="Schirawski J."/>
            <person name="Mendoza-Mendoza A."/>
            <person name="Greilinger D."/>
            <person name="Munch K."/>
            <person name="Rossel N."/>
            <person name="Scherer M."/>
            <person name="Vranes M."/>
            <person name="Ladendorf O."/>
            <person name="Vincon V."/>
            <person name="Fuchs U."/>
            <person name="Sandrock B."/>
            <person name="Meng S."/>
            <person name="Ho E.C."/>
            <person name="Cahill M.J."/>
            <person name="Boyce K.J."/>
            <person name="Klose J."/>
            <person name="Klosterman S.J."/>
            <person name="Deelstra H.J."/>
            <person name="Ortiz-Castellanos L."/>
            <person name="Li W."/>
            <person name="Sanchez-Alonso P."/>
            <person name="Schreier P.H."/>
            <person name="Hauser-Hahn I."/>
            <person name="Vaupel M."/>
            <person name="Koopmann E."/>
            <person name="Friedrich G."/>
            <person name="Voss H."/>
            <person name="Schluter T."/>
            <person name="Margolis J."/>
            <person name="Platt D."/>
            <person name="Swimmer C."/>
            <person name="Gnirke A."/>
            <person name="Chen F."/>
            <person name="Vysotskaia V."/>
            <person name="Mannhaupt G."/>
            <person name="Guldener U."/>
            <person name="Munsterkotter M."/>
            <person name="Haase D."/>
            <person name="Oesterheld M."/>
            <person name="Mewes H.W."/>
            <person name="Mauceli E.W."/>
            <person name="DeCaprio D."/>
            <person name="Wade C.M."/>
            <person name="Butler J."/>
            <person name="Young S."/>
            <person name="Jaffe D.B."/>
            <person name="Calvo S."/>
            <person name="Nusbaum C."/>
            <person name="Galagan J."/>
            <person name="Birren B.W."/>
        </authorList>
    </citation>
    <scope>NUCLEOTIDE SEQUENCE [LARGE SCALE GENOMIC DNA]</scope>
    <source>
        <strain evidence="3">DSM 14603 / FGSC 9021 / UM521</strain>
    </source>
</reference>
<dbReference type="VEuPathDB" id="FungiDB:UMAG_11250"/>
<dbReference type="AlphaFoldDB" id="A0A0D1BUK8"/>
<feature type="chain" id="PRO_5002228034" evidence="1">
    <location>
        <begin position="27"/>
        <end position="150"/>
    </location>
</feature>
<evidence type="ECO:0000256" key="1">
    <source>
        <dbReference type="SAM" id="SignalP"/>
    </source>
</evidence>
<accession>A0A0D1BUK8</accession>
<organism evidence="2 3">
    <name type="scientific">Mycosarcoma maydis</name>
    <name type="common">Corn smut fungus</name>
    <name type="synonym">Ustilago maydis</name>
    <dbReference type="NCBI Taxonomy" id="5270"/>
    <lineage>
        <taxon>Eukaryota</taxon>
        <taxon>Fungi</taxon>
        <taxon>Dikarya</taxon>
        <taxon>Basidiomycota</taxon>
        <taxon>Ustilaginomycotina</taxon>
        <taxon>Ustilaginomycetes</taxon>
        <taxon>Ustilaginales</taxon>
        <taxon>Ustilaginaceae</taxon>
        <taxon>Mycosarcoma</taxon>
    </lineage>
</organism>
<evidence type="ECO:0000313" key="2">
    <source>
        <dbReference type="EMBL" id="KIS65797.1"/>
    </source>
</evidence>
<sequence length="150" mass="16338">MFFHKSLFVATAGLSLLLCLTAFVSAGHIDLDQRRLDKRVSQLYVPSPGDVLITSALEVPGTYSNAIGQCFCSRTADEQKQGVSGTCATKFVDSAKNTATCSYSSKTDILCLENGAEASMSKENNEWWQKTFCKRCMYAGGKSKASYMCP</sequence>
<name>A0A0D1BUK8_MYCMD</name>
<keyword evidence="1" id="KW-0732">Signal</keyword>
<dbReference type="EMBL" id="CM003161">
    <property type="protein sequence ID" value="KIS65797.1"/>
    <property type="molecule type" value="Genomic_DNA"/>
</dbReference>
<dbReference type="KEGG" id="uma:UMAG_11250"/>
<gene>
    <name evidence="2" type="ORF">UMAG_11250</name>
</gene>
<dbReference type="OrthoDB" id="2556838at2759"/>
<feature type="signal peptide" evidence="1">
    <location>
        <begin position="1"/>
        <end position="26"/>
    </location>
</feature>
<keyword evidence="3" id="KW-1185">Reference proteome</keyword>
<protein>
    <submittedName>
        <fullName evidence="2">Mig2-3 protein</fullName>
    </submittedName>
</protein>